<gene>
    <name evidence="2" type="ORF">CJ030_MR5G011863</name>
</gene>
<dbReference type="EMBL" id="RXIC02000023">
    <property type="protein sequence ID" value="KAB1212763.1"/>
    <property type="molecule type" value="Genomic_DNA"/>
</dbReference>
<dbReference type="PANTHER" id="PTHR31579">
    <property type="entry name" value="OS03G0796600 PROTEIN"/>
    <property type="match status" value="1"/>
</dbReference>
<dbReference type="InterPro" id="IPR006502">
    <property type="entry name" value="PDDEXK-like"/>
</dbReference>
<organism evidence="2 3">
    <name type="scientific">Morella rubra</name>
    <name type="common">Chinese bayberry</name>
    <dbReference type="NCBI Taxonomy" id="262757"/>
    <lineage>
        <taxon>Eukaryota</taxon>
        <taxon>Viridiplantae</taxon>
        <taxon>Streptophyta</taxon>
        <taxon>Embryophyta</taxon>
        <taxon>Tracheophyta</taxon>
        <taxon>Spermatophyta</taxon>
        <taxon>Magnoliopsida</taxon>
        <taxon>eudicotyledons</taxon>
        <taxon>Gunneridae</taxon>
        <taxon>Pentapetalae</taxon>
        <taxon>rosids</taxon>
        <taxon>fabids</taxon>
        <taxon>Fagales</taxon>
        <taxon>Myricaceae</taxon>
        <taxon>Morella</taxon>
    </lineage>
</organism>
<sequence>MARIPVRFGRVAAAFHDVARVRLCESSGSEHSPESPTYLSDLVNSFIERDGGVDSDVKEVVENEKEQNPEEPSDWSDSENKDMLQNLFGCGSDDDDDGGDQHGEKHKIRAETELASSGLVGDRSSPGFKRQLMARLRDRGFDAGLCKSKWGKTGRFPAGHYEYIDVNISGKRYIIEVLLSREFEIARPTDQYASLLDVFPAIFVGEVEELKQVVRLVCRAIKSSMKSTDMHVPPWRRNGYMQSKWFGTYKRTTNEVPTGKAETHGKALAGKRSVGFDAFPAIPYYCRDDFTISKAGLRIGHLTAALKGNGMSVHL</sequence>
<proteinExistence type="predicted"/>
<evidence type="ECO:0000313" key="3">
    <source>
        <dbReference type="Proteomes" id="UP000516437"/>
    </source>
</evidence>
<dbReference type="NCBIfam" id="TIGR01615">
    <property type="entry name" value="A_thal_3542"/>
    <property type="match status" value="1"/>
</dbReference>
<dbReference type="AlphaFoldDB" id="A0A6A1VJ92"/>
<dbReference type="OrthoDB" id="548115at2759"/>
<dbReference type="PANTHER" id="PTHR31579:SF42">
    <property type="entry name" value="DUF506 FAMILY PROTEIN (DUF506)"/>
    <property type="match status" value="1"/>
</dbReference>
<feature type="region of interest" description="Disordered" evidence="1">
    <location>
        <begin position="62"/>
        <end position="81"/>
    </location>
</feature>
<comment type="caution">
    <text evidence="2">The sequence shown here is derived from an EMBL/GenBank/DDBJ whole genome shotgun (WGS) entry which is preliminary data.</text>
</comment>
<dbReference type="Pfam" id="PF04720">
    <property type="entry name" value="PDDEXK_6"/>
    <property type="match status" value="1"/>
</dbReference>
<dbReference type="Proteomes" id="UP000516437">
    <property type="component" value="Chromosome 5"/>
</dbReference>
<reference evidence="2 3" key="1">
    <citation type="journal article" date="2019" name="Plant Biotechnol. J.">
        <title>The red bayberry genome and genetic basis of sex determination.</title>
        <authorList>
            <person name="Jia H.M."/>
            <person name="Jia H.J."/>
            <person name="Cai Q.L."/>
            <person name="Wang Y."/>
            <person name="Zhao H.B."/>
            <person name="Yang W.F."/>
            <person name="Wang G.Y."/>
            <person name="Li Y.H."/>
            <person name="Zhan D.L."/>
            <person name="Shen Y.T."/>
            <person name="Niu Q.F."/>
            <person name="Chang L."/>
            <person name="Qiu J."/>
            <person name="Zhao L."/>
            <person name="Xie H.B."/>
            <person name="Fu W.Y."/>
            <person name="Jin J."/>
            <person name="Li X.W."/>
            <person name="Jiao Y."/>
            <person name="Zhou C.C."/>
            <person name="Tu T."/>
            <person name="Chai C.Y."/>
            <person name="Gao J.L."/>
            <person name="Fan L.J."/>
            <person name="van de Weg E."/>
            <person name="Wang J.Y."/>
            <person name="Gao Z.S."/>
        </authorList>
    </citation>
    <scope>NUCLEOTIDE SEQUENCE [LARGE SCALE GENOMIC DNA]</scope>
    <source>
        <tissue evidence="2">Leaves</tissue>
    </source>
</reference>
<keyword evidence="3" id="KW-1185">Reference proteome</keyword>
<evidence type="ECO:0000256" key="1">
    <source>
        <dbReference type="SAM" id="MobiDB-lite"/>
    </source>
</evidence>
<feature type="region of interest" description="Disordered" evidence="1">
    <location>
        <begin position="86"/>
        <end position="105"/>
    </location>
</feature>
<evidence type="ECO:0000313" key="2">
    <source>
        <dbReference type="EMBL" id="KAB1212763.1"/>
    </source>
</evidence>
<name>A0A6A1VJ92_9ROSI</name>
<protein>
    <submittedName>
        <fullName evidence="2">Uncharacterized protein</fullName>
    </submittedName>
</protein>
<accession>A0A6A1VJ92</accession>